<evidence type="ECO:0000313" key="1">
    <source>
        <dbReference type="EMBL" id="RHH14425.1"/>
    </source>
</evidence>
<accession>A0A396C1Q4</accession>
<organism evidence="1 2">
    <name type="scientific">Bacteroides fragilis</name>
    <dbReference type="NCBI Taxonomy" id="817"/>
    <lineage>
        <taxon>Bacteria</taxon>
        <taxon>Pseudomonadati</taxon>
        <taxon>Bacteroidota</taxon>
        <taxon>Bacteroidia</taxon>
        <taxon>Bacteroidales</taxon>
        <taxon>Bacteroidaceae</taxon>
        <taxon>Bacteroides</taxon>
    </lineage>
</organism>
<dbReference type="AlphaFoldDB" id="A0A396C1Q4"/>
<evidence type="ECO:0000313" key="2">
    <source>
        <dbReference type="Proteomes" id="UP000266644"/>
    </source>
</evidence>
<protein>
    <submittedName>
        <fullName evidence="1">Uncharacterized protein</fullName>
    </submittedName>
</protein>
<reference evidence="1 2" key="1">
    <citation type="submission" date="2018-08" db="EMBL/GenBank/DDBJ databases">
        <title>A genome reference for cultivated species of the human gut microbiota.</title>
        <authorList>
            <person name="Zou Y."/>
            <person name="Xue W."/>
            <person name="Luo G."/>
        </authorList>
    </citation>
    <scope>NUCLEOTIDE SEQUENCE [LARGE SCALE GENOMIC DNA]</scope>
    <source>
        <strain evidence="1 2">AM18-6</strain>
    </source>
</reference>
<dbReference type="Proteomes" id="UP000266644">
    <property type="component" value="Unassembled WGS sequence"/>
</dbReference>
<comment type="caution">
    <text evidence="1">The sequence shown here is derived from an EMBL/GenBank/DDBJ whole genome shotgun (WGS) entry which is preliminary data.</text>
</comment>
<name>A0A396C1Q4_BACFG</name>
<dbReference type="EMBL" id="QRJE01000008">
    <property type="protein sequence ID" value="RHH14425.1"/>
    <property type="molecule type" value="Genomic_DNA"/>
</dbReference>
<gene>
    <name evidence="1" type="ORF">DW228_06385</name>
</gene>
<proteinExistence type="predicted"/>
<dbReference type="RefSeq" id="WP_122330073.1">
    <property type="nucleotide sequence ID" value="NZ_JAQDYY010000001.1"/>
</dbReference>
<sequence>MASKVIYLAMRVEINDPAKNKITDKDVDKIVSEVDYEFKDLDNFKLDTEIHSLISPEQL</sequence>